<dbReference type="InterPro" id="IPR008640">
    <property type="entry name" value="Adhesin_Head_dom"/>
</dbReference>
<keyword evidence="1" id="KW-0175">Coiled coil</keyword>
<proteinExistence type="predicted"/>
<dbReference type="RefSeq" id="WP_204660010.1">
    <property type="nucleotide sequence ID" value="NZ_CP056775.1"/>
</dbReference>
<accession>A0ABX7ICG8</accession>
<evidence type="ECO:0000256" key="1">
    <source>
        <dbReference type="SAM" id="Coils"/>
    </source>
</evidence>
<feature type="domain" description="Peptidase S74" evidence="2">
    <location>
        <begin position="375"/>
        <end position="470"/>
    </location>
</feature>
<dbReference type="CDD" id="cd12820">
    <property type="entry name" value="LbR_YadA-like"/>
    <property type="match status" value="1"/>
</dbReference>
<dbReference type="Pfam" id="PF13884">
    <property type="entry name" value="Peptidase_S74"/>
    <property type="match status" value="1"/>
</dbReference>
<dbReference type="Gene3D" id="2.150.10.10">
    <property type="entry name" value="Serralysin-like metalloprotease, C-terminal"/>
    <property type="match status" value="1"/>
</dbReference>
<dbReference type="EMBL" id="CP056775">
    <property type="protein sequence ID" value="QRR03819.1"/>
    <property type="molecule type" value="Genomic_DNA"/>
</dbReference>
<protein>
    <submittedName>
        <fullName evidence="3">Tail fiber domain-containing protein</fullName>
    </submittedName>
</protein>
<evidence type="ECO:0000313" key="3">
    <source>
        <dbReference type="EMBL" id="QRR03819.1"/>
    </source>
</evidence>
<feature type="coiled-coil region" evidence="1">
    <location>
        <begin position="456"/>
        <end position="493"/>
    </location>
</feature>
<dbReference type="SUPFAM" id="SSF101967">
    <property type="entry name" value="Adhesin YadA, collagen-binding domain"/>
    <property type="match status" value="1"/>
</dbReference>
<dbReference type="InterPro" id="IPR036388">
    <property type="entry name" value="WH-like_DNA-bd_sf"/>
</dbReference>
<dbReference type="PROSITE" id="PS51688">
    <property type="entry name" value="ICA"/>
    <property type="match status" value="1"/>
</dbReference>
<dbReference type="InterPro" id="IPR030392">
    <property type="entry name" value="S74_ICA"/>
</dbReference>
<sequence length="500" mass="54048">MPNRFSYQGIARGADGKIIQNASVKLRLTIYEKLSAEPQPTTKVFEETQSVMTNDFGVFNVAIGSVTPGLDVIDWAALDKTFFLGIKFDPLGGEAFVDLGTTQLLSVPYAMLSRQADALSNNKPLILKGAYGTNEPPAPLPSPAIGEGERLIWHPGKAAFRAGFQTSSLWYNANIGNCSFATGYQTNAYGDYSTAMGYESSALGLQTVAIGRHSEAIGDSSFAFGLGSKSVGNESIALGNHVTSKSVGSVVVGSYNDDSEEAKNIPFFNDRVFQVGIGNYNNRKNAMTILYGGNVGIGTNVLAPEYLLDLGARARVRHNAGATAGIHFNNSQNNVDGFVGMRADGEVGFFVGNIWAFWVNGQGEGRLNGSMIQTSDRRLKKDITLLPGSSLSKLSKINGYFFRWNDGRTDQSIQTGLIAQEVENLFPELVKTDEKGFKSVNYIGMIPHLIESVKELKSKTDKIAILRKELEMMKALSQKIEKLEAAMSQSVGAPSKITGR</sequence>
<organism evidence="3 4">
    <name type="scientific">Dyadobacter sandarakinus</name>
    <dbReference type="NCBI Taxonomy" id="2747268"/>
    <lineage>
        <taxon>Bacteria</taxon>
        <taxon>Pseudomonadati</taxon>
        <taxon>Bacteroidota</taxon>
        <taxon>Cytophagia</taxon>
        <taxon>Cytophagales</taxon>
        <taxon>Spirosomataceae</taxon>
        <taxon>Dyadobacter</taxon>
    </lineage>
</organism>
<dbReference type="Gene3D" id="1.10.10.10">
    <property type="entry name" value="Winged helix-like DNA-binding domain superfamily/Winged helix DNA-binding domain"/>
    <property type="match status" value="1"/>
</dbReference>
<gene>
    <name evidence="3" type="ORF">HWI92_24350</name>
</gene>
<evidence type="ECO:0000259" key="2">
    <source>
        <dbReference type="PROSITE" id="PS51688"/>
    </source>
</evidence>
<dbReference type="InterPro" id="IPR011049">
    <property type="entry name" value="Serralysin-like_metalloprot_C"/>
</dbReference>
<name>A0ABX7ICG8_9BACT</name>
<dbReference type="Proteomes" id="UP000612680">
    <property type="component" value="Chromosome"/>
</dbReference>
<dbReference type="Pfam" id="PF05658">
    <property type="entry name" value="YadA_head"/>
    <property type="match status" value="2"/>
</dbReference>
<keyword evidence="4" id="KW-1185">Reference proteome</keyword>
<evidence type="ECO:0000313" key="4">
    <source>
        <dbReference type="Proteomes" id="UP000612680"/>
    </source>
</evidence>
<reference evidence="3 4" key="1">
    <citation type="submission" date="2020-06" db="EMBL/GenBank/DDBJ databases">
        <title>Dyadobacter sandarakinus sp. nov., isolated from the soil of the Arctic Yellow River Station.</title>
        <authorList>
            <person name="Zhang Y."/>
            <person name="Peng F."/>
        </authorList>
    </citation>
    <scope>NUCLEOTIDE SEQUENCE [LARGE SCALE GENOMIC DNA]</scope>
    <source>
        <strain evidence="3 4">Q3-56</strain>
    </source>
</reference>